<dbReference type="PANTHER" id="PTHR28133">
    <property type="entry name" value="REQUIRED FOR RESPIRATORY GROWTH PROTEIN 7, MITOCHONDRIAL"/>
    <property type="match status" value="1"/>
</dbReference>
<evidence type="ECO:0000256" key="2">
    <source>
        <dbReference type="ARBA" id="ARBA00023128"/>
    </source>
</evidence>
<protein>
    <recommendedName>
        <fullName evidence="6">Required for respiratory growth protein 7, mitochondrial</fullName>
    </recommendedName>
</protein>
<evidence type="ECO:0000256" key="3">
    <source>
        <dbReference type="SAM" id="MobiDB-lite"/>
    </source>
</evidence>
<dbReference type="PANTHER" id="PTHR28133:SF1">
    <property type="entry name" value="REQUIRED FOR RESPIRATORY GROWTH PROTEIN 7, MITOCHONDRIAL"/>
    <property type="match status" value="1"/>
</dbReference>
<keyword evidence="5" id="KW-1185">Reference proteome</keyword>
<dbReference type="GO" id="GO:0005739">
    <property type="term" value="C:mitochondrion"/>
    <property type="evidence" value="ECO:0007669"/>
    <property type="project" value="UniProtKB-SubCell"/>
</dbReference>
<name>A0AAQ3LZT9_9PEZI</name>
<dbReference type="AlphaFoldDB" id="A0AAQ3LZT9"/>
<dbReference type="InterPro" id="IPR018828">
    <property type="entry name" value="RRG7"/>
</dbReference>
<reference evidence="4 5" key="1">
    <citation type="submission" date="2023-11" db="EMBL/GenBank/DDBJ databases">
        <title>An acidophilic fungus is an integral part of prey digestion in a carnivorous sundew plant.</title>
        <authorList>
            <person name="Tsai I.J."/>
        </authorList>
    </citation>
    <scope>NUCLEOTIDE SEQUENCE [LARGE SCALE GENOMIC DNA]</scope>
    <source>
        <strain evidence="4">169a</strain>
    </source>
</reference>
<comment type="subcellular location">
    <subcellularLocation>
        <location evidence="1">Mitochondrion</location>
    </subcellularLocation>
</comment>
<evidence type="ECO:0008006" key="6">
    <source>
        <dbReference type="Google" id="ProtNLM"/>
    </source>
</evidence>
<proteinExistence type="predicted"/>
<dbReference type="InterPro" id="IPR011856">
    <property type="entry name" value="tRNA_endonuc-like_dom_sf"/>
</dbReference>
<feature type="region of interest" description="Disordered" evidence="3">
    <location>
        <begin position="88"/>
        <end position="115"/>
    </location>
</feature>
<dbReference type="Proteomes" id="UP001303373">
    <property type="component" value="Chromosome 1"/>
</dbReference>
<organism evidence="4 5">
    <name type="scientific">Acrodontium crateriforme</name>
    <dbReference type="NCBI Taxonomy" id="150365"/>
    <lineage>
        <taxon>Eukaryota</taxon>
        <taxon>Fungi</taxon>
        <taxon>Dikarya</taxon>
        <taxon>Ascomycota</taxon>
        <taxon>Pezizomycotina</taxon>
        <taxon>Dothideomycetes</taxon>
        <taxon>Dothideomycetidae</taxon>
        <taxon>Mycosphaerellales</taxon>
        <taxon>Teratosphaeriaceae</taxon>
        <taxon>Acrodontium</taxon>
    </lineage>
</organism>
<dbReference type="EMBL" id="CP138580">
    <property type="protein sequence ID" value="WPG97382.1"/>
    <property type="molecule type" value="Genomic_DNA"/>
</dbReference>
<dbReference type="Pfam" id="PF10356">
    <property type="entry name" value="RRG7"/>
    <property type="match status" value="2"/>
</dbReference>
<gene>
    <name evidence="4" type="ORF">R9X50_00015700</name>
</gene>
<keyword evidence="2" id="KW-0496">Mitochondrion</keyword>
<evidence type="ECO:0000313" key="4">
    <source>
        <dbReference type="EMBL" id="WPG97382.1"/>
    </source>
</evidence>
<dbReference type="Gene3D" id="3.40.1350.10">
    <property type="match status" value="1"/>
</dbReference>
<evidence type="ECO:0000313" key="5">
    <source>
        <dbReference type="Proteomes" id="UP001303373"/>
    </source>
</evidence>
<dbReference type="GO" id="GO:0003676">
    <property type="term" value="F:nucleic acid binding"/>
    <property type="evidence" value="ECO:0007669"/>
    <property type="project" value="InterPro"/>
</dbReference>
<sequence length="319" mass="35117">MHRLCGWLAACRPLQPVSYQYNAGIASLHSPGKQHRNDTLNRNHQIRRISSSLCLNSAKPSNEIVSKASPEAEGKQITLAQQRISLNCDGDAPATQRTRKRRTSLGSSPARLQASSVNKNHHDLASFLDYAARVKLNSRTNVYIGTHYEYIVVHALRSFQFELHRTGRSNDLGIDLVGSWKLPQRSGDISPMKVLIQCKAVKPTPSMVRELEGVHVGAPVGWNGTDALALLVANQEGTKGVREALQRSTRPMGFMQVTREGVIKQLTWNHAAAQAGLGDLGLTLIYGGQRKGRDLKVSSEVQTSMALTWKGKIWRAAKS</sequence>
<accession>A0AAQ3LZT9</accession>
<evidence type="ECO:0000256" key="1">
    <source>
        <dbReference type="ARBA" id="ARBA00004173"/>
    </source>
</evidence>